<evidence type="ECO:0000313" key="7">
    <source>
        <dbReference type="Proteomes" id="UP000038045"/>
    </source>
</evidence>
<dbReference type="WBParaSite" id="PTRK_0001224500.1">
    <property type="protein sequence ID" value="PTRK_0001224500.1"/>
    <property type="gene ID" value="PTRK_0001224500"/>
</dbReference>
<protein>
    <recommendedName>
        <fullName evidence="3">Trimethyllysine dioxygenase, mitochondrial</fullName>
    </recommendedName>
</protein>
<comment type="cofactor">
    <cofactor evidence="1">
        <name>L-ascorbate</name>
        <dbReference type="ChEBI" id="CHEBI:38290"/>
    </cofactor>
</comment>
<dbReference type="InterPro" id="IPR050411">
    <property type="entry name" value="AlphaKG_dependent_hydroxylases"/>
</dbReference>
<name>A0A0N4ZUI2_PARTI</name>
<dbReference type="PANTHER" id="PTHR10696:SF51">
    <property type="entry name" value="TRIMETHYLLYSINE DIOXYGENASE, MITOCHONDRIAL"/>
    <property type="match status" value="1"/>
</dbReference>
<dbReference type="Pfam" id="PF02668">
    <property type="entry name" value="TauD"/>
    <property type="match status" value="1"/>
</dbReference>
<dbReference type="GO" id="GO:0050353">
    <property type="term" value="F:trimethyllysine dioxygenase activity"/>
    <property type="evidence" value="ECO:0007669"/>
    <property type="project" value="InterPro"/>
</dbReference>
<keyword evidence="4" id="KW-0124">Carnitine biosynthesis</keyword>
<evidence type="ECO:0000259" key="6">
    <source>
        <dbReference type="Pfam" id="PF02668"/>
    </source>
</evidence>
<dbReference type="GO" id="GO:0005739">
    <property type="term" value="C:mitochondrion"/>
    <property type="evidence" value="ECO:0007669"/>
    <property type="project" value="TreeGrafter"/>
</dbReference>
<dbReference type="STRING" id="131310.A0A0N4ZUI2"/>
<organism evidence="7 8">
    <name type="scientific">Parastrongyloides trichosuri</name>
    <name type="common">Possum-specific nematode worm</name>
    <dbReference type="NCBI Taxonomy" id="131310"/>
    <lineage>
        <taxon>Eukaryota</taxon>
        <taxon>Metazoa</taxon>
        <taxon>Ecdysozoa</taxon>
        <taxon>Nematoda</taxon>
        <taxon>Chromadorea</taxon>
        <taxon>Rhabditida</taxon>
        <taxon>Tylenchina</taxon>
        <taxon>Panagrolaimomorpha</taxon>
        <taxon>Strongyloidoidea</taxon>
        <taxon>Strongyloididae</taxon>
        <taxon>Parastrongyloides</taxon>
    </lineage>
</organism>
<dbReference type="Proteomes" id="UP000038045">
    <property type="component" value="Unplaced"/>
</dbReference>
<evidence type="ECO:0000256" key="5">
    <source>
        <dbReference type="ARBA" id="ARBA00023002"/>
    </source>
</evidence>
<sequence length="340" mass="39651">MTYQKNTILNELRKKSEIDNAQSIKHDILKNKLYINWKDGHKSVYDVEKIINNQLSLEKYIPQPLLWNCETFKSNSKILSYDDFNIEEFYKEFLTFGLVFIKNVPSSDSVYTKTLCEEIACIQNTLFGGFWTFSNMSTSNEQTHADTAYTSSSIGLHTDSTYFSQTPGIQVLHCLQKAKSGGENILVDGIYCAKDLQKNYYKYFKYLSENKFYHHYKEKAGKNSATGYHSINHTKIIEVEDGKIRQVRFNPYDRMDINLNENLSMFYDSYIKFNEILTDKDNILEVMLEPGTAMFMDNTRVLHGRKKFEGKRIICGAYLSRDDLMARAINVFEKNKLNFL</sequence>
<evidence type="ECO:0000313" key="8">
    <source>
        <dbReference type="WBParaSite" id="PTRK_0001224500.1"/>
    </source>
</evidence>
<evidence type="ECO:0000256" key="2">
    <source>
        <dbReference type="ARBA" id="ARBA00005022"/>
    </source>
</evidence>
<feature type="domain" description="TauD/TfdA-like" evidence="6">
    <location>
        <begin position="81"/>
        <end position="318"/>
    </location>
</feature>
<dbReference type="InterPro" id="IPR012776">
    <property type="entry name" value="Trimethyllysine_dOase"/>
</dbReference>
<dbReference type="GO" id="GO:0005506">
    <property type="term" value="F:iron ion binding"/>
    <property type="evidence" value="ECO:0007669"/>
    <property type="project" value="InterPro"/>
</dbReference>
<keyword evidence="5" id="KW-0560">Oxidoreductase</keyword>
<dbReference type="Gene3D" id="3.60.130.10">
    <property type="entry name" value="Clavaminate synthase-like"/>
    <property type="match status" value="1"/>
</dbReference>
<proteinExistence type="predicted"/>
<dbReference type="InterPro" id="IPR003819">
    <property type="entry name" value="TauD/TfdA-like"/>
</dbReference>
<evidence type="ECO:0000256" key="1">
    <source>
        <dbReference type="ARBA" id="ARBA00001961"/>
    </source>
</evidence>
<keyword evidence="7" id="KW-1185">Reference proteome</keyword>
<dbReference type="InterPro" id="IPR042098">
    <property type="entry name" value="TauD-like_sf"/>
</dbReference>
<dbReference type="UniPathway" id="UPA00118"/>
<evidence type="ECO:0000256" key="4">
    <source>
        <dbReference type="ARBA" id="ARBA00022873"/>
    </source>
</evidence>
<dbReference type="GO" id="GO:0045329">
    <property type="term" value="P:carnitine biosynthetic process"/>
    <property type="evidence" value="ECO:0007669"/>
    <property type="project" value="UniProtKB-UniPathway"/>
</dbReference>
<dbReference type="PANTHER" id="PTHR10696">
    <property type="entry name" value="GAMMA-BUTYROBETAINE HYDROXYLASE-RELATED"/>
    <property type="match status" value="1"/>
</dbReference>
<comment type="pathway">
    <text evidence="2">Amine and polyamine biosynthesis; carnitine biosynthesis.</text>
</comment>
<dbReference type="NCBIfam" id="TIGR02410">
    <property type="entry name" value="carnitine_TMLD"/>
    <property type="match status" value="1"/>
</dbReference>
<accession>A0A0N4ZUI2</accession>
<evidence type="ECO:0000256" key="3">
    <source>
        <dbReference type="ARBA" id="ARBA00016835"/>
    </source>
</evidence>
<reference evidence="8" key="1">
    <citation type="submission" date="2017-02" db="UniProtKB">
        <authorList>
            <consortium name="WormBaseParasite"/>
        </authorList>
    </citation>
    <scope>IDENTIFICATION</scope>
</reference>
<dbReference type="SUPFAM" id="SSF51197">
    <property type="entry name" value="Clavaminate synthase-like"/>
    <property type="match status" value="1"/>
</dbReference>
<dbReference type="AlphaFoldDB" id="A0A0N4ZUI2"/>